<name>A0ACB8ZQU2_CICIN</name>
<gene>
    <name evidence="1" type="ORF">L2E82_44638</name>
</gene>
<evidence type="ECO:0000313" key="1">
    <source>
        <dbReference type="EMBL" id="KAI3700025.1"/>
    </source>
</evidence>
<dbReference type="EMBL" id="CM042016">
    <property type="protein sequence ID" value="KAI3700025.1"/>
    <property type="molecule type" value="Genomic_DNA"/>
</dbReference>
<reference evidence="1 2" key="2">
    <citation type="journal article" date="2022" name="Mol. Ecol. Resour.">
        <title>The genomes of chicory, endive, great burdock and yacon provide insights into Asteraceae paleo-polyploidization history and plant inulin production.</title>
        <authorList>
            <person name="Fan W."/>
            <person name="Wang S."/>
            <person name="Wang H."/>
            <person name="Wang A."/>
            <person name="Jiang F."/>
            <person name="Liu H."/>
            <person name="Zhao H."/>
            <person name="Xu D."/>
            <person name="Zhang Y."/>
        </authorList>
    </citation>
    <scope>NUCLEOTIDE SEQUENCE [LARGE SCALE GENOMIC DNA]</scope>
    <source>
        <strain evidence="2">cv. Punajuju</strain>
        <tissue evidence="1">Leaves</tissue>
    </source>
</reference>
<proteinExistence type="predicted"/>
<sequence length="457" mass="50236">MSSSEKGAHILVFPFPAQGHMLPLLDLTHHLATHGLTITILVTPKNLPILDPLLSSSSNIQPLVFPFPPHPSLPAGVENVKDIGNHGNLPIINSLAKLQDPIIDWFNSHPNPPVAILSDFFIGWTHHLADKLRIPRLVFFSSGAFLTAALDYICNHMTLVRSQKVTIFHDLPNSPSFPWEHLPSIARFYKESDPEWEVVLDGLIVNGSSWGWVINTFDALESRYMEYLTKITGHDRVFGVGPVSLLGGPDPTSRGQSESGLGCDVLTWLDDKPDGSVVYVCFGSQKFLTADQMEALAIGLEQSWVHYVWVVKPEQGDPVRTGSGRGMVIKGWAPQVSILSHRAVGGFLSHCGWNSVLEAIVGGVIILAWPMEADQYVNAKLLVEDHGVAVRVCEGKDSVPDSTELARIIAESMSGEKIEKIKAKELKEKGIEAVKDGGTSLMELDRLIRELFKFGQK</sequence>
<accession>A0ACB8ZQU2</accession>
<dbReference type="Proteomes" id="UP001055811">
    <property type="component" value="Linkage Group LG08"/>
</dbReference>
<comment type="caution">
    <text evidence="1">The sequence shown here is derived from an EMBL/GenBank/DDBJ whole genome shotgun (WGS) entry which is preliminary data.</text>
</comment>
<protein>
    <submittedName>
        <fullName evidence="1">Uncharacterized protein</fullName>
    </submittedName>
</protein>
<keyword evidence="2" id="KW-1185">Reference proteome</keyword>
<organism evidence="1 2">
    <name type="scientific">Cichorium intybus</name>
    <name type="common">Chicory</name>
    <dbReference type="NCBI Taxonomy" id="13427"/>
    <lineage>
        <taxon>Eukaryota</taxon>
        <taxon>Viridiplantae</taxon>
        <taxon>Streptophyta</taxon>
        <taxon>Embryophyta</taxon>
        <taxon>Tracheophyta</taxon>
        <taxon>Spermatophyta</taxon>
        <taxon>Magnoliopsida</taxon>
        <taxon>eudicotyledons</taxon>
        <taxon>Gunneridae</taxon>
        <taxon>Pentapetalae</taxon>
        <taxon>asterids</taxon>
        <taxon>campanulids</taxon>
        <taxon>Asterales</taxon>
        <taxon>Asteraceae</taxon>
        <taxon>Cichorioideae</taxon>
        <taxon>Cichorieae</taxon>
        <taxon>Cichoriinae</taxon>
        <taxon>Cichorium</taxon>
    </lineage>
</organism>
<reference evidence="2" key="1">
    <citation type="journal article" date="2022" name="Mol. Ecol. Resour.">
        <title>The genomes of chicory, endive, great burdock and yacon provide insights into Asteraceae palaeo-polyploidization history and plant inulin production.</title>
        <authorList>
            <person name="Fan W."/>
            <person name="Wang S."/>
            <person name="Wang H."/>
            <person name="Wang A."/>
            <person name="Jiang F."/>
            <person name="Liu H."/>
            <person name="Zhao H."/>
            <person name="Xu D."/>
            <person name="Zhang Y."/>
        </authorList>
    </citation>
    <scope>NUCLEOTIDE SEQUENCE [LARGE SCALE GENOMIC DNA]</scope>
    <source>
        <strain evidence="2">cv. Punajuju</strain>
    </source>
</reference>
<evidence type="ECO:0000313" key="2">
    <source>
        <dbReference type="Proteomes" id="UP001055811"/>
    </source>
</evidence>